<sequence>MMRFVYMLSLPSLRHRHKARSIVNSNLLPHKHSSLDNPQRASFRLCLKGESASHRPRKHIMLLFLSTSSSHLLLFNFVFAFVQPSRASPYRMICFSCKRSWRLKSGKWAFADEIL</sequence>
<organism evidence="2 3">
    <name type="scientific">Carya illinoinensis</name>
    <name type="common">Pecan</name>
    <dbReference type="NCBI Taxonomy" id="32201"/>
    <lineage>
        <taxon>Eukaryota</taxon>
        <taxon>Viridiplantae</taxon>
        <taxon>Streptophyta</taxon>
        <taxon>Embryophyta</taxon>
        <taxon>Tracheophyta</taxon>
        <taxon>Spermatophyta</taxon>
        <taxon>Magnoliopsida</taxon>
        <taxon>eudicotyledons</taxon>
        <taxon>Gunneridae</taxon>
        <taxon>Pentapetalae</taxon>
        <taxon>rosids</taxon>
        <taxon>fabids</taxon>
        <taxon>Fagales</taxon>
        <taxon>Juglandaceae</taxon>
        <taxon>Carya</taxon>
    </lineage>
</organism>
<keyword evidence="1" id="KW-1133">Transmembrane helix</keyword>
<comment type="caution">
    <text evidence="2">The sequence shown here is derived from an EMBL/GenBank/DDBJ whole genome shotgun (WGS) entry which is preliminary data.</text>
</comment>
<gene>
    <name evidence="2" type="ORF">CIPAW_03G060600</name>
</gene>
<name>A0A8T1QZA9_CARIL</name>
<protein>
    <submittedName>
        <fullName evidence="2">Uncharacterized protein</fullName>
    </submittedName>
</protein>
<reference evidence="2" key="1">
    <citation type="submission" date="2020-12" db="EMBL/GenBank/DDBJ databases">
        <title>WGS assembly of Carya illinoinensis cv. Pawnee.</title>
        <authorList>
            <person name="Platts A."/>
            <person name="Shu S."/>
            <person name="Wright S."/>
            <person name="Barry K."/>
            <person name="Edger P."/>
            <person name="Pires J.C."/>
            <person name="Schmutz J."/>
        </authorList>
    </citation>
    <scope>NUCLEOTIDE SEQUENCE</scope>
    <source>
        <tissue evidence="2">Leaf</tissue>
    </source>
</reference>
<evidence type="ECO:0000256" key="1">
    <source>
        <dbReference type="SAM" id="Phobius"/>
    </source>
</evidence>
<feature type="transmembrane region" description="Helical" evidence="1">
    <location>
        <begin position="60"/>
        <end position="82"/>
    </location>
</feature>
<accession>A0A8T1QZA9</accession>
<evidence type="ECO:0000313" key="2">
    <source>
        <dbReference type="EMBL" id="KAG6659787.1"/>
    </source>
</evidence>
<evidence type="ECO:0000313" key="3">
    <source>
        <dbReference type="Proteomes" id="UP000811609"/>
    </source>
</evidence>
<keyword evidence="1" id="KW-0472">Membrane</keyword>
<proteinExistence type="predicted"/>
<keyword evidence="3" id="KW-1185">Reference proteome</keyword>
<keyword evidence="1" id="KW-0812">Transmembrane</keyword>
<dbReference type="EMBL" id="CM031811">
    <property type="protein sequence ID" value="KAG6659787.1"/>
    <property type="molecule type" value="Genomic_DNA"/>
</dbReference>
<dbReference type="AlphaFoldDB" id="A0A8T1QZA9"/>
<dbReference type="Proteomes" id="UP000811609">
    <property type="component" value="Chromosome 3"/>
</dbReference>